<reference evidence="2" key="2">
    <citation type="journal article" date="2021" name="Microbiol. Resour. Announc.">
        <title>Complete Genome Sequence of Polycladomyces abyssicola JIR-001T, Isolated from Hemipelagic Sediment in Deep Seawater.</title>
        <authorList>
            <person name="Tsubouchi T."/>
            <person name="Kaneko Y."/>
        </authorList>
    </citation>
    <scope>NUCLEOTIDE SEQUENCE</scope>
    <source>
        <strain evidence="2">JIR-001</strain>
    </source>
</reference>
<dbReference type="EMBL" id="AP024601">
    <property type="protein sequence ID" value="BCU81548.1"/>
    <property type="molecule type" value="Genomic_DNA"/>
</dbReference>
<reference evidence="2" key="1">
    <citation type="journal article" date="2013" name="Int. J. Syst. Evol. Microbiol.">
        <title>Polycladomyces abyssicola gen. nov., sp. nov., a thermophilic filamentous bacterium isolated from hemipelagic sediment.</title>
        <authorList>
            <person name="Tsubouchi T."/>
            <person name="Shimane Y."/>
            <person name="Mori K."/>
            <person name="Usui K."/>
            <person name="Hiraki T."/>
            <person name="Tame A."/>
            <person name="Uematsu K."/>
            <person name="Maruyama T."/>
            <person name="Hatada Y."/>
        </authorList>
    </citation>
    <scope>NUCLEOTIDE SEQUENCE</scope>
    <source>
        <strain evidence="2">JIR-001</strain>
    </source>
</reference>
<sequence>MFRRLLEQLEGRGGQGKSHIQPFRWLILLGCLGAGLMILSSFFSVQNEVVPPDSARQLHPAVDTAARKSSDKMTIHEYEAEYESQLSETLSKIVGVEDVTVMINMASSEEEVLAKDARTQEQTTSENDRRGGTRKIEEQSEDEKVVLYRGNDGEQPIVVKRLKPVVTGVLIVAKGAENLQVKAAIIEAVQRVLDVPIHRISVLPKG</sequence>
<name>A0A8D5UG21_9BACL</name>
<dbReference type="KEGG" id="pabs:JIR001_13310"/>
<dbReference type="RefSeq" id="WP_212774760.1">
    <property type="nucleotide sequence ID" value="NZ_AP024601.1"/>
</dbReference>
<accession>A0A8D5UG21</accession>
<evidence type="ECO:0000256" key="1">
    <source>
        <dbReference type="SAM" id="MobiDB-lite"/>
    </source>
</evidence>
<protein>
    <submittedName>
        <fullName evidence="2">Stage III sporulation protein AG</fullName>
    </submittedName>
</protein>
<feature type="region of interest" description="Disordered" evidence="1">
    <location>
        <begin position="112"/>
        <end position="140"/>
    </location>
</feature>
<gene>
    <name evidence="2" type="primary">spoIIIAG</name>
    <name evidence="2" type="ORF">JIR001_13310</name>
</gene>
<feature type="compositionally biased region" description="Basic and acidic residues" evidence="1">
    <location>
        <begin position="126"/>
        <end position="140"/>
    </location>
</feature>
<evidence type="ECO:0000313" key="3">
    <source>
        <dbReference type="Proteomes" id="UP000677436"/>
    </source>
</evidence>
<dbReference type="Proteomes" id="UP000677436">
    <property type="component" value="Chromosome"/>
</dbReference>
<proteinExistence type="predicted"/>
<evidence type="ECO:0000313" key="2">
    <source>
        <dbReference type="EMBL" id="BCU81548.1"/>
    </source>
</evidence>
<organism evidence="2 3">
    <name type="scientific">Polycladomyces abyssicola</name>
    <dbReference type="NCBI Taxonomy" id="1125966"/>
    <lineage>
        <taxon>Bacteria</taxon>
        <taxon>Bacillati</taxon>
        <taxon>Bacillota</taxon>
        <taxon>Bacilli</taxon>
        <taxon>Bacillales</taxon>
        <taxon>Thermoactinomycetaceae</taxon>
        <taxon>Polycladomyces</taxon>
    </lineage>
</organism>
<dbReference type="NCBIfam" id="TIGR02830">
    <property type="entry name" value="spore_III_AG"/>
    <property type="match status" value="1"/>
</dbReference>
<dbReference type="InterPro" id="IPR014195">
    <property type="entry name" value="Spore_III_AG"/>
</dbReference>
<keyword evidence="3" id="KW-1185">Reference proteome</keyword>
<dbReference type="AlphaFoldDB" id="A0A8D5UG21"/>